<keyword evidence="3" id="KW-1185">Reference proteome</keyword>
<protein>
    <recommendedName>
        <fullName evidence="4">GNAT family N-acetyltransferase</fullName>
    </recommendedName>
</protein>
<feature type="transmembrane region" description="Helical" evidence="1">
    <location>
        <begin position="16"/>
        <end position="35"/>
    </location>
</feature>
<gene>
    <name evidence="2" type="ORF">AAIG11_00205</name>
</gene>
<evidence type="ECO:0008006" key="4">
    <source>
        <dbReference type="Google" id="ProtNLM"/>
    </source>
</evidence>
<keyword evidence="1" id="KW-0472">Membrane</keyword>
<sequence>MSLSVQIRDATSADQAFLRIMFYVAVHSMGFAIVSENREDYVMVKKLSMVDG</sequence>
<evidence type="ECO:0000313" key="2">
    <source>
        <dbReference type="EMBL" id="MEN1758880.1"/>
    </source>
</evidence>
<proteinExistence type="predicted"/>
<organism evidence="2 3">
    <name type="scientific">Anoxynatronum sibiricum</name>
    <dbReference type="NCBI Taxonomy" id="210623"/>
    <lineage>
        <taxon>Bacteria</taxon>
        <taxon>Bacillati</taxon>
        <taxon>Bacillota</taxon>
        <taxon>Clostridia</taxon>
        <taxon>Eubacteriales</taxon>
        <taxon>Clostridiaceae</taxon>
        <taxon>Anoxynatronum</taxon>
    </lineage>
</organism>
<dbReference type="EMBL" id="JBCITM010000001">
    <property type="protein sequence ID" value="MEN1758880.1"/>
    <property type="molecule type" value="Genomic_DNA"/>
</dbReference>
<accession>A0ABU9VNZ1</accession>
<dbReference type="RefSeq" id="WP_343184267.1">
    <property type="nucleotide sequence ID" value="NZ_JBCITM010000001.1"/>
</dbReference>
<evidence type="ECO:0000256" key="1">
    <source>
        <dbReference type="SAM" id="Phobius"/>
    </source>
</evidence>
<dbReference type="Proteomes" id="UP001407405">
    <property type="component" value="Unassembled WGS sequence"/>
</dbReference>
<comment type="caution">
    <text evidence="2">The sequence shown here is derived from an EMBL/GenBank/DDBJ whole genome shotgun (WGS) entry which is preliminary data.</text>
</comment>
<reference evidence="2 3" key="1">
    <citation type="submission" date="2024-04" db="EMBL/GenBank/DDBJ databases">
        <title>Genome sequencing and metabolic network reconstruction of aminoacids and betaine degradation by Anoxynatronum sibiricum.</title>
        <authorList>
            <person name="Detkova E.N."/>
            <person name="Boltjanskaja Y.V."/>
            <person name="Mardanov A.V."/>
            <person name="Kevbrin V."/>
        </authorList>
    </citation>
    <scope>NUCLEOTIDE SEQUENCE [LARGE SCALE GENOMIC DNA]</scope>
    <source>
        <strain evidence="2 3">Z-7981</strain>
    </source>
</reference>
<evidence type="ECO:0000313" key="3">
    <source>
        <dbReference type="Proteomes" id="UP001407405"/>
    </source>
</evidence>
<name>A0ABU9VNZ1_9CLOT</name>
<keyword evidence="1" id="KW-0812">Transmembrane</keyword>
<keyword evidence="1" id="KW-1133">Transmembrane helix</keyword>